<keyword evidence="2" id="KW-1185">Reference proteome</keyword>
<gene>
    <name evidence="1" type="ORF">BHU61_01450</name>
</gene>
<evidence type="ECO:0000313" key="2">
    <source>
        <dbReference type="Proteomes" id="UP000249808"/>
    </source>
</evidence>
<dbReference type="Proteomes" id="UP000249808">
    <property type="component" value="Unassembled WGS sequence"/>
</dbReference>
<name>A0A327ZV02_9STAP</name>
<dbReference type="AlphaFoldDB" id="A0A327ZV02"/>
<organism evidence="1 2">
    <name type="scientific">Macrococcus epidermidis</name>
    <dbReference type="NCBI Taxonomy" id="1902580"/>
    <lineage>
        <taxon>Bacteria</taxon>
        <taxon>Bacillati</taxon>
        <taxon>Bacillota</taxon>
        <taxon>Bacilli</taxon>
        <taxon>Bacillales</taxon>
        <taxon>Staphylococcaceae</taxon>
        <taxon>Macrococcus</taxon>
    </lineage>
</organism>
<accession>A0A327ZV02</accession>
<dbReference type="InterPro" id="IPR011990">
    <property type="entry name" value="TPR-like_helical_dom_sf"/>
</dbReference>
<evidence type="ECO:0008006" key="3">
    <source>
        <dbReference type="Google" id="ProtNLM"/>
    </source>
</evidence>
<protein>
    <recommendedName>
        <fullName evidence="3">Tetratricopeptide repeat protein</fullName>
    </recommendedName>
</protein>
<reference evidence="1 2" key="1">
    <citation type="journal article" date="2018" name="Front. Microbiol.">
        <title>Description and Comparative Genomics of Macrococcus caseolyticus subsp. hominis subsp. nov., Macrococcus goetzii sp. nov., Macrococcus epidermidis sp. nov., and Macrococcus bohemicus sp. nov., Novel Macrococci From Human Clinical Material With Virulence Potential and Suspected Uptake of Foreign DNA by Natural Transformation.</title>
        <authorList>
            <person name="Maslanova I."/>
            <person name="Wertheimer Z."/>
            <person name="Sedlacek I."/>
            <person name="Svec P."/>
            <person name="Indrakova A."/>
            <person name="Kovarovic V."/>
            <person name="Schumann P."/>
            <person name="Sproer C."/>
            <person name="Kralova S."/>
            <person name="Sedo O."/>
            <person name="Kristofova L."/>
            <person name="Vrbovska V."/>
            <person name="Fuzik T."/>
            <person name="Petras P."/>
            <person name="Zdrahal Z."/>
            <person name="Ruzickova V."/>
            <person name="Doskar J."/>
            <person name="Pantucek R."/>
        </authorList>
    </citation>
    <scope>NUCLEOTIDE SEQUENCE [LARGE SCALE GENOMIC DNA]</scope>
    <source>
        <strain evidence="1 2">01/688</strain>
    </source>
</reference>
<dbReference type="EMBL" id="PZJH01000001">
    <property type="protein sequence ID" value="RAK46141.1"/>
    <property type="molecule type" value="Genomic_DNA"/>
</dbReference>
<sequence>MDNIIKFPSNDDEFYKIGLKKQSQQSYDEAISFYIKSLQKENKWKVNKSLSECLQMIGKFDDAEQTLIKYLSTDFDCIDVFYELSQLFVKRRDPNKAFLFGMYYCLHSDDISYLDELQTLFEVFYEDQSKVESESESFVVHYIFQNFFQNFHYELALDWINYQPVDIQERSEIRNLKAMTLLFIGQYKESGAILEQLLYEDATDIHALCHYTLLLYNTNQTEQYELYLKRLKKIVPINDEEKFKLGIVLSFLKKFESSQDLLLPLYKKGKFVNSQMLHALSFNSFALGHHSQSDQLWANLTEMVQNPGPSPRQIYDGQQYLSDEILPLLEHIDRNHRLIGIFLISQMNDKTLIINRKVWEILEGMPDFEKLYLSYIFHNINLIKLDFIHKGLKVLIDEVYDIALFDYWIEKAEAIIDAKMDLKNIQAYTAVCYFLYMRMSNDKITKREVIEKFNTTRYHFVKVYDAFKQNNI</sequence>
<comment type="caution">
    <text evidence="1">The sequence shown here is derived from an EMBL/GenBank/DDBJ whole genome shotgun (WGS) entry which is preliminary data.</text>
</comment>
<proteinExistence type="predicted"/>
<dbReference type="Gene3D" id="1.25.40.10">
    <property type="entry name" value="Tetratricopeptide repeat domain"/>
    <property type="match status" value="2"/>
</dbReference>
<evidence type="ECO:0000313" key="1">
    <source>
        <dbReference type="EMBL" id="RAK46141.1"/>
    </source>
</evidence>
<dbReference type="RefSeq" id="WP_111714304.1">
    <property type="nucleotide sequence ID" value="NZ_JBHSSR010000001.1"/>
</dbReference>
<dbReference type="SUPFAM" id="SSF48452">
    <property type="entry name" value="TPR-like"/>
    <property type="match status" value="2"/>
</dbReference>